<dbReference type="InterPro" id="IPR051314">
    <property type="entry name" value="AAA_ATPase_RarA/MGS1/WRNIP1"/>
</dbReference>
<dbReference type="FunFam" id="1.20.272.10:FF:000001">
    <property type="entry name" value="Putative AAA family ATPase"/>
    <property type="match status" value="1"/>
</dbReference>
<keyword evidence="6" id="KW-0863">Zinc-finger</keyword>
<dbReference type="GO" id="GO:0006310">
    <property type="term" value="P:DNA recombination"/>
    <property type="evidence" value="ECO:0007669"/>
    <property type="project" value="InterPro"/>
</dbReference>
<dbReference type="AlphaFoldDB" id="A0A9P6C274"/>
<dbReference type="CDD" id="cd00009">
    <property type="entry name" value="AAA"/>
    <property type="match status" value="1"/>
</dbReference>
<evidence type="ECO:0000259" key="11">
    <source>
        <dbReference type="SMART" id="SM00382"/>
    </source>
</evidence>
<dbReference type="SMART" id="SM00734">
    <property type="entry name" value="ZnF_Rad18"/>
    <property type="match status" value="1"/>
</dbReference>
<dbReference type="GO" id="GO:0008047">
    <property type="term" value="F:enzyme activator activity"/>
    <property type="evidence" value="ECO:0007669"/>
    <property type="project" value="TreeGrafter"/>
</dbReference>
<feature type="region of interest" description="Disordered" evidence="10">
    <location>
        <begin position="79"/>
        <end position="112"/>
    </location>
</feature>
<dbReference type="FunFam" id="3.40.50.300:FF:000137">
    <property type="entry name" value="Replication-associated recombination protein A"/>
    <property type="match status" value="1"/>
</dbReference>
<evidence type="ECO:0000256" key="9">
    <source>
        <dbReference type="ARBA" id="ARBA00023204"/>
    </source>
</evidence>
<keyword evidence="7" id="KW-0862">Zinc</keyword>
<dbReference type="InterPro" id="IPR032423">
    <property type="entry name" value="AAA_assoc_2"/>
</dbReference>
<feature type="compositionally biased region" description="Polar residues" evidence="10">
    <location>
        <begin position="29"/>
        <end position="46"/>
    </location>
</feature>
<keyword evidence="4" id="KW-0547">Nucleotide-binding</keyword>
<keyword evidence="9" id="KW-0234">DNA repair</keyword>
<evidence type="ECO:0000256" key="2">
    <source>
        <dbReference type="ARBA" id="ARBA00022705"/>
    </source>
</evidence>
<dbReference type="Gene3D" id="3.30.160.60">
    <property type="entry name" value="Classic Zinc Finger"/>
    <property type="match status" value="1"/>
</dbReference>
<evidence type="ECO:0000256" key="3">
    <source>
        <dbReference type="ARBA" id="ARBA00022723"/>
    </source>
</evidence>
<evidence type="ECO:0000256" key="4">
    <source>
        <dbReference type="ARBA" id="ARBA00022741"/>
    </source>
</evidence>
<dbReference type="PANTHER" id="PTHR13779">
    <property type="entry name" value="WERNER HELICASE-INTERACTING PROTEIN 1 FAMILY MEMBER"/>
    <property type="match status" value="1"/>
</dbReference>
<dbReference type="InterPro" id="IPR006642">
    <property type="entry name" value="Rad18_UBZ4"/>
</dbReference>
<dbReference type="PANTHER" id="PTHR13779:SF7">
    <property type="entry name" value="ATPASE WRNIP1"/>
    <property type="match status" value="1"/>
</dbReference>
<dbReference type="CDD" id="cd18139">
    <property type="entry name" value="HLD_clamp_RarA"/>
    <property type="match status" value="1"/>
</dbReference>
<dbReference type="GO" id="GO:0016787">
    <property type="term" value="F:hydrolase activity"/>
    <property type="evidence" value="ECO:0007669"/>
    <property type="project" value="UniProtKB-KW"/>
</dbReference>
<keyword evidence="8" id="KW-0067">ATP-binding</keyword>
<gene>
    <name evidence="13" type="ORF">P691DRAFT_188054</name>
</gene>
<organism evidence="13 14">
    <name type="scientific">Macrolepiota fuliginosa MF-IS2</name>
    <dbReference type="NCBI Taxonomy" id="1400762"/>
    <lineage>
        <taxon>Eukaryota</taxon>
        <taxon>Fungi</taxon>
        <taxon>Dikarya</taxon>
        <taxon>Basidiomycota</taxon>
        <taxon>Agaricomycotina</taxon>
        <taxon>Agaricomycetes</taxon>
        <taxon>Agaricomycetidae</taxon>
        <taxon>Agaricales</taxon>
        <taxon>Agaricineae</taxon>
        <taxon>Agaricaceae</taxon>
        <taxon>Macrolepiota</taxon>
    </lineage>
</organism>
<evidence type="ECO:0000256" key="10">
    <source>
        <dbReference type="SAM" id="MobiDB-lite"/>
    </source>
</evidence>
<evidence type="ECO:0000256" key="8">
    <source>
        <dbReference type="ARBA" id="ARBA00022840"/>
    </source>
</evidence>
<keyword evidence="13" id="KW-0378">Hydrolase</keyword>
<feature type="domain" description="AAA+ ATPase" evidence="11">
    <location>
        <begin position="154"/>
        <end position="272"/>
    </location>
</feature>
<dbReference type="Gene3D" id="1.20.272.10">
    <property type="match status" value="1"/>
</dbReference>
<dbReference type="SUPFAM" id="SSF48019">
    <property type="entry name" value="post-AAA+ oligomerization domain-like"/>
    <property type="match status" value="1"/>
</dbReference>
<dbReference type="Pfam" id="PF16193">
    <property type="entry name" value="AAA_assoc_2"/>
    <property type="match status" value="1"/>
</dbReference>
<feature type="compositionally biased region" description="Polar residues" evidence="10">
    <location>
        <begin position="84"/>
        <end position="94"/>
    </location>
</feature>
<comment type="caution">
    <text evidence="13">The sequence shown here is derived from an EMBL/GenBank/DDBJ whole genome shotgun (WGS) entry which is preliminary data.</text>
</comment>
<evidence type="ECO:0000256" key="5">
    <source>
        <dbReference type="ARBA" id="ARBA00022763"/>
    </source>
</evidence>
<dbReference type="GO" id="GO:0005634">
    <property type="term" value="C:nucleus"/>
    <property type="evidence" value="ECO:0007669"/>
    <property type="project" value="TreeGrafter"/>
</dbReference>
<evidence type="ECO:0000313" key="14">
    <source>
        <dbReference type="Proteomes" id="UP000807342"/>
    </source>
</evidence>
<dbReference type="SUPFAM" id="SSF52540">
    <property type="entry name" value="P-loop containing nucleoside triphosphate hydrolases"/>
    <property type="match status" value="1"/>
</dbReference>
<protein>
    <submittedName>
        <fullName evidence="13">P-loop containing nucleoside triphosphate hydrolase protein</fullName>
    </submittedName>
</protein>
<dbReference type="Gene3D" id="1.10.3710.10">
    <property type="entry name" value="DNA polymerase III clamp loader subunits, C-terminal domain"/>
    <property type="match status" value="1"/>
</dbReference>
<keyword evidence="5" id="KW-0227">DNA damage</keyword>
<evidence type="ECO:0000256" key="7">
    <source>
        <dbReference type="ARBA" id="ARBA00022833"/>
    </source>
</evidence>
<dbReference type="GO" id="GO:0008270">
    <property type="term" value="F:zinc ion binding"/>
    <property type="evidence" value="ECO:0007669"/>
    <property type="project" value="UniProtKB-KW"/>
</dbReference>
<evidence type="ECO:0000313" key="13">
    <source>
        <dbReference type="EMBL" id="KAF9446395.1"/>
    </source>
</evidence>
<dbReference type="InterPro" id="IPR027417">
    <property type="entry name" value="P-loop_NTPase"/>
</dbReference>
<reference evidence="13" key="1">
    <citation type="submission" date="2020-11" db="EMBL/GenBank/DDBJ databases">
        <authorList>
            <consortium name="DOE Joint Genome Institute"/>
            <person name="Ahrendt S."/>
            <person name="Riley R."/>
            <person name="Andreopoulos W."/>
            <person name="Labutti K."/>
            <person name="Pangilinan J."/>
            <person name="Ruiz-Duenas F.J."/>
            <person name="Barrasa J.M."/>
            <person name="Sanchez-Garcia M."/>
            <person name="Camarero S."/>
            <person name="Miyauchi S."/>
            <person name="Serrano A."/>
            <person name="Linde D."/>
            <person name="Babiker R."/>
            <person name="Drula E."/>
            <person name="Ayuso-Fernandez I."/>
            <person name="Pacheco R."/>
            <person name="Padilla G."/>
            <person name="Ferreira P."/>
            <person name="Barriuso J."/>
            <person name="Kellner H."/>
            <person name="Castanera R."/>
            <person name="Alfaro M."/>
            <person name="Ramirez L."/>
            <person name="Pisabarro A.G."/>
            <person name="Kuo A."/>
            <person name="Tritt A."/>
            <person name="Lipzen A."/>
            <person name="He G."/>
            <person name="Yan M."/>
            <person name="Ng V."/>
            <person name="Cullen D."/>
            <person name="Martin F."/>
            <person name="Rosso M.-N."/>
            <person name="Henrissat B."/>
            <person name="Hibbett D."/>
            <person name="Martinez A.T."/>
            <person name="Grigoriev I.V."/>
        </authorList>
    </citation>
    <scope>NUCLEOTIDE SEQUENCE</scope>
    <source>
        <strain evidence="13">MF-IS2</strain>
    </source>
</reference>
<dbReference type="InterPro" id="IPR021886">
    <property type="entry name" value="MgsA_C"/>
</dbReference>
<keyword evidence="2" id="KW-0235">DNA replication</keyword>
<comment type="similarity">
    <text evidence="1">Belongs to the AAA ATPase family. RarA/MGS1/WRNIP1 subfamily.</text>
</comment>
<dbReference type="Pfam" id="PF05496">
    <property type="entry name" value="RuvB_N"/>
    <property type="match status" value="1"/>
</dbReference>
<dbReference type="GO" id="GO:0006271">
    <property type="term" value="P:DNA strand elongation involved in DNA replication"/>
    <property type="evidence" value="ECO:0007669"/>
    <property type="project" value="UniProtKB-ARBA"/>
</dbReference>
<dbReference type="SMART" id="SM00382">
    <property type="entry name" value="AAA"/>
    <property type="match status" value="1"/>
</dbReference>
<dbReference type="GO" id="GO:0009378">
    <property type="term" value="F:four-way junction helicase activity"/>
    <property type="evidence" value="ECO:0007669"/>
    <property type="project" value="InterPro"/>
</dbReference>
<dbReference type="GO" id="GO:0005524">
    <property type="term" value="F:ATP binding"/>
    <property type="evidence" value="ECO:0007669"/>
    <property type="project" value="UniProtKB-KW"/>
</dbReference>
<feature type="domain" description="UBZ4-type" evidence="12">
    <location>
        <begin position="5"/>
        <end position="29"/>
    </location>
</feature>
<dbReference type="Gene3D" id="1.10.8.60">
    <property type="match status" value="1"/>
</dbReference>
<sequence>MDGQLVTCPVCNKHVRSRIINKHLDEGCSTDTTVPSSQEPVLSSPTVGDASTKKSSTALAPIFTPSMKAKNTANQPLALHSRGTDASSNISSQAKRPIEVDSPTPAAKRKKLADRRANMPLAERLRPKQLSDFIGQTHLMEQGSLLSTVLRTNATWSIILWGPPGCGKTTLAKLIAEHSDALFKELSATASGVNEVKAIVEEAKRTLSLLGRRTILFLDEIHRFNKAQQDVFLPFVEQGLIQLIGATTENPSFRLTGALLSRCRVLRLEPLSDQQMSELLKRSAQKIAIDTQQAEQPLPNDVDPSQEPENHSVLTQRIISRMVSMAGGDARTALSLLEVAVQSPKDAPEEQVMEALKQSLVVSYDRTGDDHYDMISALHKSVRGSNGSAAMYWLARMLTSGEDPLFIARRMVVCASEDIGLADNHALPLAMSTLQACQVIGMPECRINLAHLIAYLAEAPKSTRAYEAYKRAETAAKGTTTAPVPMQVRNAPTAMMAAMGYGKNYHYNPDYRHPVHNQYVPKELMDSRFLLNEGDTSGKVWDEQALCEWEANENGGQKWAGRVA</sequence>
<dbReference type="InterPro" id="IPR008824">
    <property type="entry name" value="RuvB-like_N"/>
</dbReference>
<accession>A0A9P6C274</accession>
<dbReference type="InterPro" id="IPR008921">
    <property type="entry name" value="DNA_pol3_clamp-load_cplx_C"/>
</dbReference>
<evidence type="ECO:0000259" key="12">
    <source>
        <dbReference type="SMART" id="SM00734"/>
    </source>
</evidence>
<dbReference type="GO" id="GO:0003677">
    <property type="term" value="F:DNA binding"/>
    <property type="evidence" value="ECO:0007669"/>
    <property type="project" value="InterPro"/>
</dbReference>
<dbReference type="Pfam" id="PF12002">
    <property type="entry name" value="MgsA_C"/>
    <property type="match status" value="1"/>
</dbReference>
<dbReference type="GO" id="GO:0000731">
    <property type="term" value="P:DNA synthesis involved in DNA repair"/>
    <property type="evidence" value="ECO:0007669"/>
    <property type="project" value="TreeGrafter"/>
</dbReference>
<evidence type="ECO:0000256" key="1">
    <source>
        <dbReference type="ARBA" id="ARBA00008959"/>
    </source>
</evidence>
<feature type="region of interest" description="Disordered" evidence="10">
    <location>
        <begin position="26"/>
        <end position="53"/>
    </location>
</feature>
<dbReference type="Proteomes" id="UP000807342">
    <property type="component" value="Unassembled WGS sequence"/>
</dbReference>
<keyword evidence="14" id="KW-1185">Reference proteome</keyword>
<evidence type="ECO:0000256" key="6">
    <source>
        <dbReference type="ARBA" id="ARBA00022771"/>
    </source>
</evidence>
<name>A0A9P6C274_9AGAR</name>
<dbReference type="Gene3D" id="3.40.50.300">
    <property type="entry name" value="P-loop containing nucleotide triphosphate hydrolases"/>
    <property type="match status" value="1"/>
</dbReference>
<dbReference type="GO" id="GO:0017116">
    <property type="term" value="F:single-stranded DNA helicase activity"/>
    <property type="evidence" value="ECO:0007669"/>
    <property type="project" value="TreeGrafter"/>
</dbReference>
<dbReference type="EMBL" id="MU151248">
    <property type="protein sequence ID" value="KAF9446395.1"/>
    <property type="molecule type" value="Genomic_DNA"/>
</dbReference>
<keyword evidence="3" id="KW-0479">Metal-binding</keyword>
<proteinExistence type="inferred from homology"/>
<dbReference type="OrthoDB" id="10265467at2759"/>
<dbReference type="InterPro" id="IPR003593">
    <property type="entry name" value="AAA+_ATPase"/>
</dbReference>